<evidence type="ECO:0000256" key="2">
    <source>
        <dbReference type="ARBA" id="ARBA00023002"/>
    </source>
</evidence>
<dbReference type="AlphaFoldDB" id="A0A3L6G0G2"/>
<accession>A0A3L6G0G2</accession>
<gene>
    <name evidence="5" type="primary">YUC9_0</name>
    <name evidence="5" type="ORF">Zm00014a_018757</name>
</gene>
<protein>
    <recommendedName>
        <fullName evidence="3">indole-3-pyruvate monooxygenase</fullName>
        <ecNumber evidence="3">1.14.13.168</ecNumber>
    </recommendedName>
</protein>
<keyword evidence="2" id="KW-0560">Oxidoreductase</keyword>
<keyword evidence="5" id="KW-0670">Pyruvate</keyword>
<dbReference type="PANTHER" id="PTHR43539">
    <property type="entry name" value="FLAVIN-BINDING MONOOXYGENASE-LIKE PROTEIN (AFU_ORTHOLOGUE AFUA_4G09220)"/>
    <property type="match status" value="1"/>
</dbReference>
<evidence type="ECO:0000313" key="5">
    <source>
        <dbReference type="EMBL" id="PWZ40642.1"/>
    </source>
</evidence>
<name>A0A3L6G0G2_MAIZE</name>
<evidence type="ECO:0000313" key="6">
    <source>
        <dbReference type="Proteomes" id="UP000251960"/>
    </source>
</evidence>
<reference evidence="5 6" key="1">
    <citation type="journal article" date="2018" name="Nat. Genet.">
        <title>Extensive intraspecific gene order and gene structural variations between Mo17 and other maize genomes.</title>
        <authorList>
            <person name="Sun S."/>
            <person name="Zhou Y."/>
            <person name="Chen J."/>
            <person name="Shi J."/>
            <person name="Zhao H."/>
            <person name="Zhao H."/>
            <person name="Song W."/>
            <person name="Zhang M."/>
            <person name="Cui Y."/>
            <person name="Dong X."/>
            <person name="Liu H."/>
            <person name="Ma X."/>
            <person name="Jiao Y."/>
            <person name="Wang B."/>
            <person name="Wei X."/>
            <person name="Stein J.C."/>
            <person name="Glaubitz J.C."/>
            <person name="Lu F."/>
            <person name="Yu G."/>
            <person name="Liang C."/>
            <person name="Fengler K."/>
            <person name="Li B."/>
            <person name="Rafalski A."/>
            <person name="Schnable P.S."/>
            <person name="Ware D.H."/>
            <person name="Buckler E.S."/>
            <person name="Lai J."/>
        </authorList>
    </citation>
    <scope>NUCLEOTIDE SEQUENCE [LARGE SCALE GENOMIC DNA]</scope>
    <source>
        <strain evidence="6">cv. Missouri 17</strain>
        <tissue evidence="5">Seedling</tissue>
    </source>
</reference>
<dbReference type="Proteomes" id="UP000251960">
    <property type="component" value="Chromosome 2"/>
</dbReference>
<dbReference type="Pfam" id="PF13738">
    <property type="entry name" value="Pyr_redox_3"/>
    <property type="match status" value="1"/>
</dbReference>
<dbReference type="InterPro" id="IPR050982">
    <property type="entry name" value="Auxin_biosynth/cation_transpt"/>
</dbReference>
<evidence type="ECO:0000256" key="4">
    <source>
        <dbReference type="ARBA" id="ARBA00047707"/>
    </source>
</evidence>
<dbReference type="Gene3D" id="3.50.50.60">
    <property type="entry name" value="FAD/NAD(P)-binding domain"/>
    <property type="match status" value="1"/>
</dbReference>
<dbReference type="EC" id="1.14.13.168" evidence="3"/>
<keyword evidence="5" id="KW-0503">Monooxygenase</keyword>
<dbReference type="PANTHER" id="PTHR43539:SF11">
    <property type="entry name" value="INDOLE-3-PYRUVATE MONOOXYGENASE YUCCA8-RELATED"/>
    <property type="match status" value="1"/>
</dbReference>
<organism evidence="5 6">
    <name type="scientific">Zea mays</name>
    <name type="common">Maize</name>
    <dbReference type="NCBI Taxonomy" id="4577"/>
    <lineage>
        <taxon>Eukaryota</taxon>
        <taxon>Viridiplantae</taxon>
        <taxon>Streptophyta</taxon>
        <taxon>Embryophyta</taxon>
        <taxon>Tracheophyta</taxon>
        <taxon>Spermatophyta</taxon>
        <taxon>Magnoliopsida</taxon>
        <taxon>Liliopsida</taxon>
        <taxon>Poales</taxon>
        <taxon>Poaceae</taxon>
        <taxon>PACMAD clade</taxon>
        <taxon>Panicoideae</taxon>
        <taxon>Andropogonodae</taxon>
        <taxon>Andropogoneae</taxon>
        <taxon>Tripsacinae</taxon>
        <taxon>Zea</taxon>
    </lineage>
</organism>
<evidence type="ECO:0000256" key="1">
    <source>
        <dbReference type="ARBA" id="ARBA00009183"/>
    </source>
</evidence>
<comment type="similarity">
    <text evidence="1">Belongs to the FMO family.</text>
</comment>
<dbReference type="EMBL" id="NCVQ01000003">
    <property type="protein sequence ID" value="PWZ40642.1"/>
    <property type="molecule type" value="Genomic_DNA"/>
</dbReference>
<proteinExistence type="inferred from homology"/>
<sequence>MGLLPTDRMDSLFSPRCVWVTGPIIVGAGPSGLAMAACLREQGVPFVVLERADCIASLWQRRTYDRLKLHLPKQFCGQLPRMPFADDYPEYPTRRQFVDYLERYAAEFEIKPELGTTVLSARYDETSSGLWRVVTNGGDMEYIFRGPAAGDTAAGGSRRLRRAHGPVVGQPGRLHHHQPVRDATVHRAGRRHAGAARLQGHRIVHQPVPRVSFRASGD</sequence>
<comment type="catalytic activity">
    <reaction evidence="4">
        <text>indole-3-pyruvate + NADPH + O2 + H(+) = (indol-3-yl)acetate + CO2 + NADP(+) + H2O</text>
        <dbReference type="Rhea" id="RHEA:34331"/>
        <dbReference type="ChEBI" id="CHEBI:15377"/>
        <dbReference type="ChEBI" id="CHEBI:15378"/>
        <dbReference type="ChEBI" id="CHEBI:15379"/>
        <dbReference type="ChEBI" id="CHEBI:16526"/>
        <dbReference type="ChEBI" id="CHEBI:17640"/>
        <dbReference type="ChEBI" id="CHEBI:30854"/>
        <dbReference type="ChEBI" id="CHEBI:57783"/>
        <dbReference type="ChEBI" id="CHEBI:58349"/>
        <dbReference type="EC" id="1.14.13.168"/>
    </reaction>
</comment>
<comment type="caution">
    <text evidence="5">The sequence shown here is derived from an EMBL/GenBank/DDBJ whole genome shotgun (WGS) entry which is preliminary data.</text>
</comment>
<dbReference type="GO" id="GO:0103075">
    <property type="term" value="F:indole-3-pyruvate monooxygenase activity"/>
    <property type="evidence" value="ECO:0007669"/>
    <property type="project" value="UniProtKB-EC"/>
</dbReference>
<dbReference type="ExpressionAtlas" id="A0A3L6G0G2">
    <property type="expression patterns" value="baseline and differential"/>
</dbReference>
<evidence type="ECO:0000256" key="3">
    <source>
        <dbReference type="ARBA" id="ARBA00039148"/>
    </source>
</evidence>
<dbReference type="SUPFAM" id="SSF51905">
    <property type="entry name" value="FAD/NAD(P)-binding domain"/>
    <property type="match status" value="1"/>
</dbReference>
<dbReference type="InterPro" id="IPR036188">
    <property type="entry name" value="FAD/NAD-bd_sf"/>
</dbReference>